<keyword evidence="2" id="KW-1185">Reference proteome</keyword>
<organism evidence="1 2">
    <name type="scientific">Fusarium venenatum</name>
    <dbReference type="NCBI Taxonomy" id="56646"/>
    <lineage>
        <taxon>Eukaryota</taxon>
        <taxon>Fungi</taxon>
        <taxon>Dikarya</taxon>
        <taxon>Ascomycota</taxon>
        <taxon>Pezizomycotina</taxon>
        <taxon>Sordariomycetes</taxon>
        <taxon>Hypocreomycetidae</taxon>
        <taxon>Hypocreales</taxon>
        <taxon>Nectriaceae</taxon>
        <taxon>Fusarium</taxon>
    </lineage>
</organism>
<dbReference type="EMBL" id="LN649232">
    <property type="protein sequence ID" value="CEI39255.1"/>
    <property type="molecule type" value="Genomic_DNA"/>
</dbReference>
<evidence type="ECO:0000313" key="1">
    <source>
        <dbReference type="EMBL" id="CEI39255.1"/>
    </source>
</evidence>
<reference evidence="2" key="1">
    <citation type="submission" date="2014-10" db="EMBL/GenBank/DDBJ databases">
        <authorList>
            <person name="King R."/>
        </authorList>
    </citation>
    <scope>NUCLEOTIDE SEQUENCE [LARGE SCALE GENOMIC DNA]</scope>
    <source>
        <strain evidence="2">A3/5</strain>
    </source>
</reference>
<dbReference type="AlphaFoldDB" id="A0A2L2SUK5"/>
<dbReference type="Proteomes" id="UP000245910">
    <property type="component" value="Chromosome IIII"/>
</dbReference>
<proteinExistence type="predicted"/>
<sequence length="82" mass="9060">MVTSTGWRQGRVLGDELLPLRWSLGVCLRRIHSSPVKAVALFKLGLGARELDSLVTATFNNTQRSLLRLDIPDCNTEGPLVE</sequence>
<evidence type="ECO:0000313" key="2">
    <source>
        <dbReference type="Proteomes" id="UP000245910"/>
    </source>
</evidence>
<protein>
    <submittedName>
        <fullName evidence="1">Uncharacterized protein</fullName>
    </submittedName>
</protein>
<name>A0A2L2SUK5_9HYPO</name>
<accession>A0A2L2SUK5</accession>